<evidence type="ECO:0000259" key="2">
    <source>
        <dbReference type="SMART" id="SM00955"/>
    </source>
</evidence>
<dbReference type="EMBL" id="JANBOH010000027">
    <property type="protein sequence ID" value="KAJ1647502.1"/>
    <property type="molecule type" value="Genomic_DNA"/>
</dbReference>
<dbReference type="InterPro" id="IPR001900">
    <property type="entry name" value="RNase_II/R"/>
</dbReference>
<protein>
    <submittedName>
        <fullName evidence="3">3'-5' RNA exonuclease complex component</fullName>
        <ecNumber evidence="3">3.1.13.1</ecNumber>
    </submittedName>
</protein>
<feature type="compositionally biased region" description="Polar residues" evidence="1">
    <location>
        <begin position="287"/>
        <end position="299"/>
    </location>
</feature>
<dbReference type="PANTHER" id="PTHR23355:SF65">
    <property type="entry name" value="EXORIBONUCLEASE CYT-4, PUTATIVE (AFU_ORTHOLOGUE AFUA_7G01550)-RELATED"/>
    <property type="match status" value="1"/>
</dbReference>
<sequence length="1557" mass="176642">MQSRLCSNAFRLSLVSTKSSLTYQRQIYRYFSSSSSSGSSSQSSSQSSDKKYPELDDILGSPAKSFKQLIDQLETLIKHPNPPSSYADALAKNELRRMDYRDLTAEIKKEDMDLPRKHILRQRPRLLRDGRRIAEQSEDIIEDGNGQMSGQTFSSNPEEVPPLSEQTAANLGITLEQQERRRIWMTKIKGYNAFRKNLISMDTLLGSIDSGRKSDDSAESDVFNDLKVNDNFELDLKATQSLLEKEDAKFEELIRRSWKVYDDDIASMESGVSETKLDAETAAAGSPYNTIPKSSSTHTALRRDKDVRPGTRSFHTHRSLSYAASKNTIKVVKKAHVNDKKKDKMKKAKFGRAVKGILRQAVIPNNTVVREHVRSDNENTEDIYIPIDATVSTGDVIEIRLDTMQAMNTQFTNSTHVRGVIQRITGRFRLTIISSDGVLAGARETRIGFAARGILFDEQILKSSGAKPADIKRILEYGKEIKAYMEKHGEVAITHASEAEKLYRQQRLALQTAVNANASMMRSSQPSMAEFDPSDDLMPLSASPPSGSQDNGKLTSQIEAEEASEGEDDSITDVVLRVFPRVLRTFRQKADQLMRSRLCELDSYWRIATNHKKKHVTVDALAELIFGGEDKEPIGEAERLAVYTYLSKKTEYYVPDSDYLFVTNRFTLRTVIEVQEFAKVRDLIRSNSPEYQSFIHKAQRLINYAYSKDPYSPVHSSIDPDYDSFMQSSRCELTGWTFGVQPFRRSPPKEPLPTESEVKNINFDDNDQLFIKALQRYILENGPGYSYYITPYEMIAPYIIKRVRFYPGCTPIVATSFLIDIGVWPNTFNPMINSRHIPIGTLTGNNTHRARKTITNYLFKDYFNDLRSSTTDTAEVVDQKMLLDKLKPHVSQIPEVKDSIITRKTDKATGSFSIMDKTEFYSRDICEDIRHDFGDLFVFTVDDADTRDIDDGFSFETVKTASGEIHKWVHVHVADPTNYVHPGHVASVAAFDTTSTLYLVEKVYSMFSKKATQGLLSLAPRLNGEPTPTMSFSFRIDEATGDIADYKVRPGLVRNIKAVPYAALNQYLSFDEQPENANSLAKIQLAARNSTIIHPFVSGRSDLAFLKQPNVELSDEQIKKVLGVQEITNKHYKYRRDNGAFTHLYGDRRIYVDSSLEVPHHASYKPIYLTKPRFGSERMALAYPKIISTNSCPCLDPAHAIVSELMIIAGRIAARYACEHGSSTSELSANSNGVVSESKGIPLLFRSQERPNFEALSGVRMGLPMVFEDLTREQADSAKAVYETVQRLACKNKGYIETKYFDEIRHMLNPSRLSTETGPHSIMGVLDEYGYSRVTSPLRRAEDLVAHWQIKAQLLAEHGNSKDKSPWYWDRYSLEMLSSKLYLRNFLADKVMANSEEFWIYNLIRRMESEARRGCLQLPPSDFYDANDQSYYDLPWAYYDAQKPGPLIWTAYIDNRDESREFITTRIGVLNSKAILPIRPIDPAQLPFAGTRIRVQIMFVDPQDLMMVVKLAPEEYQPPETPKFWRSEIASSIVNLKLQLTLMPPVKMPFSDTFASS</sequence>
<dbReference type="InterPro" id="IPR050180">
    <property type="entry name" value="RNR_Ribonuclease"/>
</dbReference>
<evidence type="ECO:0000313" key="4">
    <source>
        <dbReference type="Proteomes" id="UP001145021"/>
    </source>
</evidence>
<dbReference type="GO" id="GO:0003723">
    <property type="term" value="F:RNA binding"/>
    <property type="evidence" value="ECO:0007669"/>
    <property type="project" value="InterPro"/>
</dbReference>
<evidence type="ECO:0000256" key="1">
    <source>
        <dbReference type="SAM" id="MobiDB-lite"/>
    </source>
</evidence>
<feature type="compositionally biased region" description="Low complexity" evidence="1">
    <location>
        <begin position="33"/>
        <end position="47"/>
    </location>
</feature>
<dbReference type="SMART" id="SM00955">
    <property type="entry name" value="RNB"/>
    <property type="match status" value="1"/>
</dbReference>
<dbReference type="GO" id="GO:0000932">
    <property type="term" value="C:P-body"/>
    <property type="evidence" value="ECO:0007669"/>
    <property type="project" value="TreeGrafter"/>
</dbReference>
<dbReference type="SUPFAM" id="SSF50249">
    <property type="entry name" value="Nucleic acid-binding proteins"/>
    <property type="match status" value="1"/>
</dbReference>
<keyword evidence="3" id="KW-0540">Nuclease</keyword>
<dbReference type="InterPro" id="IPR012340">
    <property type="entry name" value="NA-bd_OB-fold"/>
</dbReference>
<comment type="caution">
    <text evidence="3">The sequence shown here is derived from an EMBL/GenBank/DDBJ whole genome shotgun (WGS) entry which is preliminary data.</text>
</comment>
<feature type="compositionally biased region" description="Polar residues" evidence="1">
    <location>
        <begin position="146"/>
        <end position="157"/>
    </location>
</feature>
<proteinExistence type="predicted"/>
<keyword evidence="3" id="KW-0269">Exonuclease</keyword>
<dbReference type="PANTHER" id="PTHR23355">
    <property type="entry name" value="RIBONUCLEASE"/>
    <property type="match status" value="1"/>
</dbReference>
<dbReference type="EC" id="3.1.13.1" evidence="3"/>
<dbReference type="GO" id="GO:0006402">
    <property type="term" value="P:mRNA catabolic process"/>
    <property type="evidence" value="ECO:0007669"/>
    <property type="project" value="TreeGrafter"/>
</dbReference>
<reference evidence="3" key="1">
    <citation type="submission" date="2022-07" db="EMBL/GenBank/DDBJ databases">
        <title>Phylogenomic reconstructions and comparative analyses of Kickxellomycotina fungi.</title>
        <authorList>
            <person name="Reynolds N.K."/>
            <person name="Stajich J.E."/>
            <person name="Barry K."/>
            <person name="Grigoriev I.V."/>
            <person name="Crous P."/>
            <person name="Smith M.E."/>
        </authorList>
    </citation>
    <scope>NUCLEOTIDE SEQUENCE</scope>
    <source>
        <strain evidence="3">NBRC 105413</strain>
    </source>
</reference>
<dbReference type="GO" id="GO:0008859">
    <property type="term" value="F:exoribonuclease II activity"/>
    <property type="evidence" value="ECO:0007669"/>
    <property type="project" value="UniProtKB-EC"/>
</dbReference>
<keyword evidence="4" id="KW-1185">Reference proteome</keyword>
<dbReference type="Pfam" id="PF00773">
    <property type="entry name" value="RNB"/>
    <property type="match status" value="1"/>
</dbReference>
<feature type="domain" description="RNB" evidence="2">
    <location>
        <begin position="930"/>
        <end position="1356"/>
    </location>
</feature>
<keyword evidence="3" id="KW-0378">Hydrolase</keyword>
<feature type="region of interest" description="Disordered" evidence="1">
    <location>
        <begin position="143"/>
        <end position="163"/>
    </location>
</feature>
<name>A0A9W8CM79_9FUNG</name>
<feature type="region of interest" description="Disordered" evidence="1">
    <location>
        <begin position="283"/>
        <end position="315"/>
    </location>
</feature>
<feature type="region of interest" description="Disordered" evidence="1">
    <location>
        <begin position="33"/>
        <end position="57"/>
    </location>
</feature>
<gene>
    <name evidence="3" type="primary">MSU1</name>
    <name evidence="3" type="ORF">LPJ64_001098</name>
</gene>
<organism evidence="3 4">
    <name type="scientific">Coemansia asiatica</name>
    <dbReference type="NCBI Taxonomy" id="1052880"/>
    <lineage>
        <taxon>Eukaryota</taxon>
        <taxon>Fungi</taxon>
        <taxon>Fungi incertae sedis</taxon>
        <taxon>Zoopagomycota</taxon>
        <taxon>Kickxellomycotina</taxon>
        <taxon>Kickxellomycetes</taxon>
        <taxon>Kickxellales</taxon>
        <taxon>Kickxellaceae</taxon>
        <taxon>Coemansia</taxon>
    </lineage>
</organism>
<dbReference type="Proteomes" id="UP001145021">
    <property type="component" value="Unassembled WGS sequence"/>
</dbReference>
<feature type="region of interest" description="Disordered" evidence="1">
    <location>
        <begin position="519"/>
        <end position="567"/>
    </location>
</feature>
<accession>A0A9W8CM79</accession>
<evidence type="ECO:0000313" key="3">
    <source>
        <dbReference type="EMBL" id="KAJ1647502.1"/>
    </source>
</evidence>
<feature type="compositionally biased region" description="Polar residues" evidence="1">
    <location>
        <begin position="543"/>
        <end position="557"/>
    </location>
</feature>